<comment type="similarity">
    <text evidence="1">Belongs to the short-chain dehydrogenases/reductases (SDR) family.</text>
</comment>
<dbReference type="CDD" id="cd05344">
    <property type="entry name" value="BKR_like_SDR_like"/>
    <property type="match status" value="1"/>
</dbReference>
<organism evidence="3 4">
    <name type="scientific">Brevibacillus invocatus</name>
    <dbReference type="NCBI Taxonomy" id="173959"/>
    <lineage>
        <taxon>Bacteria</taxon>
        <taxon>Bacillati</taxon>
        <taxon>Bacillota</taxon>
        <taxon>Bacilli</taxon>
        <taxon>Bacillales</taxon>
        <taxon>Paenibacillaceae</taxon>
        <taxon>Brevibacillus</taxon>
    </lineage>
</organism>
<keyword evidence="2" id="KW-0560">Oxidoreductase</keyword>
<dbReference type="EMBL" id="RHHR01000010">
    <property type="protein sequence ID" value="RNB75292.1"/>
    <property type="molecule type" value="Genomic_DNA"/>
</dbReference>
<protein>
    <submittedName>
        <fullName evidence="3">SDR family oxidoreductase</fullName>
    </submittedName>
</protein>
<dbReference type="RefSeq" id="WP_122908260.1">
    <property type="nucleotide sequence ID" value="NZ_CBCSBE010000001.1"/>
</dbReference>
<dbReference type="SUPFAM" id="SSF51735">
    <property type="entry name" value="NAD(P)-binding Rossmann-fold domains"/>
    <property type="match status" value="1"/>
</dbReference>
<dbReference type="PANTHER" id="PTHR42879:SF6">
    <property type="entry name" value="NADPH-DEPENDENT REDUCTASE BACG"/>
    <property type="match status" value="1"/>
</dbReference>
<accession>A0A3M8CHU5</accession>
<proteinExistence type="inferred from homology"/>
<dbReference type="InterPro" id="IPR050259">
    <property type="entry name" value="SDR"/>
</dbReference>
<evidence type="ECO:0000256" key="2">
    <source>
        <dbReference type="ARBA" id="ARBA00023002"/>
    </source>
</evidence>
<evidence type="ECO:0000313" key="3">
    <source>
        <dbReference type="EMBL" id="RNB75292.1"/>
    </source>
</evidence>
<dbReference type="Gene3D" id="3.40.50.720">
    <property type="entry name" value="NAD(P)-binding Rossmann-like Domain"/>
    <property type="match status" value="1"/>
</dbReference>
<dbReference type="InterPro" id="IPR036291">
    <property type="entry name" value="NAD(P)-bd_dom_sf"/>
</dbReference>
<dbReference type="InterPro" id="IPR002347">
    <property type="entry name" value="SDR_fam"/>
</dbReference>
<dbReference type="OrthoDB" id="9803333at2"/>
<dbReference type="Proteomes" id="UP000282028">
    <property type="component" value="Unassembled WGS sequence"/>
</dbReference>
<dbReference type="AlphaFoldDB" id="A0A3M8CHU5"/>
<dbReference type="PRINTS" id="PR00081">
    <property type="entry name" value="GDHRDH"/>
</dbReference>
<dbReference type="FunFam" id="3.40.50.720:FF:000084">
    <property type="entry name" value="Short-chain dehydrogenase reductase"/>
    <property type="match status" value="1"/>
</dbReference>
<name>A0A3M8CHU5_9BACL</name>
<gene>
    <name evidence="3" type="ORF">EDM52_06800</name>
</gene>
<dbReference type="GO" id="GO:0016491">
    <property type="term" value="F:oxidoreductase activity"/>
    <property type="evidence" value="ECO:0007669"/>
    <property type="project" value="UniProtKB-KW"/>
</dbReference>
<sequence>MDLQLQGRTAIVLASSKGLGKATAVCLAHEGANVTICGRDEAALSKVKAEILQATGRESLAVVADVTQAADISRIVEETVARFGGVDILINNSGGPTPGRFDQLEDEHWIKAFELNLLSYVRAIRAVLPHMRAKQFGRIINFTSSSIKQPLENLILSNTFRTGVVGLAKTLSTELGPDGILINTIGPGRIATDRVAQLDQNQAERTNMTMEEVRIQEESFIPLGRYGQPDEFARMVTFLASPANSYVTGQALLVDGGLVKAI</sequence>
<reference evidence="3 4" key="1">
    <citation type="submission" date="2018-10" db="EMBL/GenBank/DDBJ databases">
        <title>Phylogenomics of Brevibacillus.</title>
        <authorList>
            <person name="Dunlap C."/>
        </authorList>
    </citation>
    <scope>NUCLEOTIDE SEQUENCE [LARGE SCALE GENOMIC DNA]</scope>
    <source>
        <strain evidence="3 4">JCM 12215</strain>
    </source>
</reference>
<dbReference type="PANTHER" id="PTHR42879">
    <property type="entry name" value="3-OXOACYL-(ACYL-CARRIER-PROTEIN) REDUCTASE"/>
    <property type="match status" value="1"/>
</dbReference>
<evidence type="ECO:0000256" key="1">
    <source>
        <dbReference type="ARBA" id="ARBA00006484"/>
    </source>
</evidence>
<dbReference type="GO" id="GO:0008206">
    <property type="term" value="P:bile acid metabolic process"/>
    <property type="evidence" value="ECO:0007669"/>
    <property type="project" value="UniProtKB-ARBA"/>
</dbReference>
<dbReference type="Pfam" id="PF13561">
    <property type="entry name" value="adh_short_C2"/>
    <property type="match status" value="1"/>
</dbReference>
<comment type="caution">
    <text evidence="3">The sequence shown here is derived from an EMBL/GenBank/DDBJ whole genome shotgun (WGS) entry which is preliminary data.</text>
</comment>
<evidence type="ECO:0000313" key="4">
    <source>
        <dbReference type="Proteomes" id="UP000282028"/>
    </source>
</evidence>
<keyword evidence="4" id="KW-1185">Reference proteome</keyword>